<dbReference type="AlphaFoldDB" id="X1RYC5"/>
<name>X1RYC5_9ZZZZ</name>
<gene>
    <name evidence="1" type="ORF">S12H4_03662</name>
</gene>
<organism evidence="1">
    <name type="scientific">marine sediment metagenome</name>
    <dbReference type="NCBI Taxonomy" id="412755"/>
    <lineage>
        <taxon>unclassified sequences</taxon>
        <taxon>metagenomes</taxon>
        <taxon>ecological metagenomes</taxon>
    </lineage>
</organism>
<reference evidence="1" key="1">
    <citation type="journal article" date="2014" name="Front. Microbiol.">
        <title>High frequency of phylogenetically diverse reductive dehalogenase-homologous genes in deep subseafloor sedimentary metagenomes.</title>
        <authorList>
            <person name="Kawai M."/>
            <person name="Futagami T."/>
            <person name="Toyoda A."/>
            <person name="Takaki Y."/>
            <person name="Nishi S."/>
            <person name="Hori S."/>
            <person name="Arai W."/>
            <person name="Tsubouchi T."/>
            <person name="Morono Y."/>
            <person name="Uchiyama I."/>
            <person name="Ito T."/>
            <person name="Fujiyama A."/>
            <person name="Inagaki F."/>
            <person name="Takami H."/>
        </authorList>
    </citation>
    <scope>NUCLEOTIDE SEQUENCE</scope>
    <source>
        <strain evidence="1">Expedition CK06-06</strain>
    </source>
</reference>
<evidence type="ECO:0000313" key="1">
    <source>
        <dbReference type="EMBL" id="GAI71916.1"/>
    </source>
</evidence>
<protein>
    <submittedName>
        <fullName evidence="1">Uncharacterized protein</fullName>
    </submittedName>
</protein>
<comment type="caution">
    <text evidence="1">The sequence shown here is derived from an EMBL/GenBank/DDBJ whole genome shotgun (WGS) entry which is preliminary data.</text>
</comment>
<dbReference type="EMBL" id="BARW01001054">
    <property type="protein sequence ID" value="GAI71916.1"/>
    <property type="molecule type" value="Genomic_DNA"/>
</dbReference>
<proteinExistence type="predicted"/>
<sequence>MTYPQACILYYKWLAIPGNDFIPFIPWYHDQGLEIEPDERTKRLIELTGYEGHTIDTEIINWVIQSIKDAVYSLTLLINRIKKSIAFTIADIYYFFKTLFAAIGNIVLTIAQTIGSIVNGIIQTIKSVGEWIAITFPIIVDRIITAVQSIGNWLSTLYLQIKEAIIGAFTTALDALKIALESAKKWIKTTAIDIWNGIKSIGTAIENAFDATIKWVKDKFKAIVDPIKAVIAATKVWIAGVYEAIGGTISGIIEGIKEGVIPGFDGLILYLQNLWGRITAILDSLFDMSVDALTEVFINIFTAQKSALNKLMSEAVPG</sequence>
<accession>X1RYC5</accession>